<keyword evidence="4" id="KW-0050">Antiport</keyword>
<feature type="region of interest" description="Disordered" evidence="11">
    <location>
        <begin position="586"/>
        <end position="609"/>
    </location>
</feature>
<feature type="transmembrane region" description="Helical" evidence="12">
    <location>
        <begin position="362"/>
        <end position="381"/>
    </location>
</feature>
<keyword evidence="3" id="KW-0813">Transport</keyword>
<feature type="compositionally biased region" description="Basic and acidic residues" evidence="11">
    <location>
        <begin position="586"/>
        <end position="600"/>
    </location>
</feature>
<dbReference type="InterPro" id="IPR006153">
    <property type="entry name" value="Cation/H_exchanger_TM"/>
</dbReference>
<evidence type="ECO:0000256" key="5">
    <source>
        <dbReference type="ARBA" id="ARBA00022538"/>
    </source>
</evidence>
<dbReference type="InterPro" id="IPR038770">
    <property type="entry name" value="Na+/solute_symporter_sf"/>
</dbReference>
<accession>A0ABU8WMY6</accession>
<feature type="transmembrane region" description="Helical" evidence="12">
    <location>
        <begin position="300"/>
        <end position="319"/>
    </location>
</feature>
<evidence type="ECO:0000256" key="6">
    <source>
        <dbReference type="ARBA" id="ARBA00022692"/>
    </source>
</evidence>
<keyword evidence="15" id="KW-1185">Reference proteome</keyword>
<evidence type="ECO:0000256" key="8">
    <source>
        <dbReference type="ARBA" id="ARBA00022989"/>
    </source>
</evidence>
<evidence type="ECO:0000256" key="11">
    <source>
        <dbReference type="SAM" id="MobiDB-lite"/>
    </source>
</evidence>
<dbReference type="Proteomes" id="UP001385892">
    <property type="component" value="Unassembled WGS sequence"/>
</dbReference>
<feature type="transmembrane region" description="Helical" evidence="12">
    <location>
        <begin position="186"/>
        <end position="207"/>
    </location>
</feature>
<keyword evidence="7" id="KW-0630">Potassium</keyword>
<dbReference type="InterPro" id="IPR003148">
    <property type="entry name" value="RCK_N"/>
</dbReference>
<dbReference type="InterPro" id="IPR036291">
    <property type="entry name" value="NAD(P)-bd_dom_sf"/>
</dbReference>
<feature type="transmembrane region" description="Helical" evidence="12">
    <location>
        <begin position="149"/>
        <end position="174"/>
    </location>
</feature>
<evidence type="ECO:0000256" key="4">
    <source>
        <dbReference type="ARBA" id="ARBA00022449"/>
    </source>
</evidence>
<evidence type="ECO:0000313" key="15">
    <source>
        <dbReference type="Proteomes" id="UP001385892"/>
    </source>
</evidence>
<evidence type="ECO:0000256" key="12">
    <source>
        <dbReference type="SAM" id="Phobius"/>
    </source>
</evidence>
<feature type="transmembrane region" description="Helical" evidence="12">
    <location>
        <begin position="116"/>
        <end position="137"/>
    </location>
</feature>
<dbReference type="PANTHER" id="PTHR46157:SF3">
    <property type="entry name" value="GLUTATHIONE-REGULATED POTASSIUM-EFFLUX SYSTEM PROTEIN KEFC"/>
    <property type="match status" value="1"/>
</dbReference>
<keyword evidence="6 12" id="KW-0812">Transmembrane</keyword>
<comment type="caution">
    <text evidence="14">The sequence shown here is derived from an EMBL/GenBank/DDBJ whole genome shotgun (WGS) entry which is preliminary data.</text>
</comment>
<feature type="domain" description="RCK N-terminal" evidence="13">
    <location>
        <begin position="405"/>
        <end position="524"/>
    </location>
</feature>
<evidence type="ECO:0000259" key="13">
    <source>
        <dbReference type="PROSITE" id="PS51201"/>
    </source>
</evidence>
<organism evidence="14 15">
    <name type="scientific">Variovorax rhizosphaerae</name>
    <dbReference type="NCBI Taxonomy" id="1836200"/>
    <lineage>
        <taxon>Bacteria</taxon>
        <taxon>Pseudomonadati</taxon>
        <taxon>Pseudomonadota</taxon>
        <taxon>Betaproteobacteria</taxon>
        <taxon>Burkholderiales</taxon>
        <taxon>Comamonadaceae</taxon>
        <taxon>Variovorax</taxon>
    </lineage>
</organism>
<evidence type="ECO:0000256" key="2">
    <source>
        <dbReference type="ARBA" id="ARBA00005551"/>
    </source>
</evidence>
<feature type="transmembrane region" description="Helical" evidence="12">
    <location>
        <begin position="33"/>
        <end position="51"/>
    </location>
</feature>
<feature type="transmembrane region" description="Helical" evidence="12">
    <location>
        <begin position="219"/>
        <end position="237"/>
    </location>
</feature>
<dbReference type="PANTHER" id="PTHR46157">
    <property type="entry name" value="K(+) EFFLUX ANTIPORTER 3, CHLOROPLASTIC"/>
    <property type="match status" value="1"/>
</dbReference>
<keyword evidence="10 12" id="KW-0472">Membrane</keyword>
<dbReference type="NCBIfam" id="NF002924">
    <property type="entry name" value="PRK03562.1"/>
    <property type="match status" value="1"/>
</dbReference>
<evidence type="ECO:0000313" key="14">
    <source>
        <dbReference type="EMBL" id="MEJ8848882.1"/>
    </source>
</evidence>
<evidence type="ECO:0000256" key="10">
    <source>
        <dbReference type="ARBA" id="ARBA00023136"/>
    </source>
</evidence>
<dbReference type="SUPFAM" id="SSF51735">
    <property type="entry name" value="NAD(P)-binding Rossmann-fold domains"/>
    <property type="match status" value="1"/>
</dbReference>
<feature type="transmembrane region" description="Helical" evidence="12">
    <location>
        <begin position="6"/>
        <end position="24"/>
    </location>
</feature>
<comment type="similarity">
    <text evidence="2">Belongs to the monovalent cation:proton antiporter 2 (CPA2) transporter (TC 2.A.37) family.</text>
</comment>
<dbReference type="Pfam" id="PF02254">
    <property type="entry name" value="TrkA_N"/>
    <property type="match status" value="1"/>
</dbReference>
<sequence length="609" mass="65893">MEHTPAWLVNSLIYLGAAVIVVPISKWLGLGSIIGYLVAGIAIGPTLFGLVTNVQDILHFAEFGVVLMLFLVGLELEPKRLWNLRRPIFGWGSAQVLCCAAALFALGWALGATWRVALVGALGLALSSTAIALQVFGERNLLKTSSGQAGFSILLFQDVAAIPILALLPLLAGGAAGEAASGLDRLLQAVKIIGVIGGIVLGGRLALRPVLRWIARSNTPEIFTAASLLLVVAIAALMQFVGLSMALGAFLAGVLLAESEYRRELETDIEPFKGLLLGLFFIAVGMSIDFGVLMRQPGTMALLVVAFMVIKLAVIYALAKAMDIPYQQRPVFSLLLAQGGEFAFVVFQAAGPNVLPPETASLLVAAVALSMLVSPLLLVAIDKFILPRYDLMGGKAMEEISEQQEGKVLICGFGRYGQIIGRLMLANGMPPTVLDHDADTVEGLREFGFRVFYGDATRLDLLRIAGGGSAKAIVVAVDDIEQSVEIVDLVRAHFPQAEIIARARNVAHYYQLRDRNVAHIEREVFESSLRSGRSVLEVLGWPAHEARHAAMRFRRRNIGITEAGYPHYKDRAKLIAVAKEGRQQFEEQMARERAQRRERSGQGWEQGGE</sequence>
<protein>
    <submittedName>
        <fullName evidence="14">Glutathione-regulated potassium-efflux system protein KefC</fullName>
    </submittedName>
</protein>
<dbReference type="Gene3D" id="3.40.50.720">
    <property type="entry name" value="NAD(P)-binding Rossmann-like Domain"/>
    <property type="match status" value="1"/>
</dbReference>
<reference evidence="14 15" key="1">
    <citation type="submission" date="2024-03" db="EMBL/GenBank/DDBJ databases">
        <title>Novel species of the genus Variovorax.</title>
        <authorList>
            <person name="Liu Q."/>
            <person name="Xin Y.-H."/>
        </authorList>
    </citation>
    <scope>NUCLEOTIDE SEQUENCE [LARGE SCALE GENOMIC DNA]</scope>
    <source>
        <strain evidence="14 15">KACC 18900</strain>
    </source>
</reference>
<dbReference type="PROSITE" id="PS51201">
    <property type="entry name" value="RCK_N"/>
    <property type="match status" value="1"/>
</dbReference>
<dbReference type="RefSeq" id="WP_340344021.1">
    <property type="nucleotide sequence ID" value="NZ_JBBKZT010000009.1"/>
</dbReference>
<feature type="transmembrane region" description="Helical" evidence="12">
    <location>
        <begin position="331"/>
        <end position="350"/>
    </location>
</feature>
<keyword evidence="5" id="KW-0633">Potassium transport</keyword>
<comment type="subcellular location">
    <subcellularLocation>
        <location evidence="1">Membrane</location>
        <topology evidence="1">Multi-pass membrane protein</topology>
    </subcellularLocation>
</comment>
<dbReference type="Gene3D" id="1.20.1530.20">
    <property type="match status" value="1"/>
</dbReference>
<evidence type="ECO:0000256" key="9">
    <source>
        <dbReference type="ARBA" id="ARBA00023065"/>
    </source>
</evidence>
<feature type="transmembrane region" description="Helical" evidence="12">
    <location>
        <begin position="88"/>
        <end position="110"/>
    </location>
</feature>
<proteinExistence type="inferred from homology"/>
<feature type="transmembrane region" description="Helical" evidence="12">
    <location>
        <begin position="274"/>
        <end position="294"/>
    </location>
</feature>
<keyword evidence="8 12" id="KW-1133">Transmembrane helix</keyword>
<evidence type="ECO:0000256" key="1">
    <source>
        <dbReference type="ARBA" id="ARBA00004141"/>
    </source>
</evidence>
<dbReference type="InterPro" id="IPR004771">
    <property type="entry name" value="K/H_exchanger"/>
</dbReference>
<dbReference type="Pfam" id="PF00999">
    <property type="entry name" value="Na_H_Exchanger"/>
    <property type="match status" value="1"/>
</dbReference>
<name>A0ABU8WMY6_9BURK</name>
<gene>
    <name evidence="14" type="primary">kefC</name>
    <name evidence="14" type="ORF">WKW82_19645</name>
</gene>
<evidence type="ECO:0000256" key="3">
    <source>
        <dbReference type="ARBA" id="ARBA00022448"/>
    </source>
</evidence>
<dbReference type="NCBIfam" id="TIGR00932">
    <property type="entry name" value="2a37"/>
    <property type="match status" value="1"/>
</dbReference>
<keyword evidence="9" id="KW-0406">Ion transport</keyword>
<evidence type="ECO:0000256" key="7">
    <source>
        <dbReference type="ARBA" id="ARBA00022958"/>
    </source>
</evidence>
<dbReference type="EMBL" id="JBBKZT010000009">
    <property type="protein sequence ID" value="MEJ8848882.1"/>
    <property type="molecule type" value="Genomic_DNA"/>
</dbReference>
<feature type="transmembrane region" description="Helical" evidence="12">
    <location>
        <begin position="57"/>
        <end position="76"/>
    </location>
</feature>